<evidence type="ECO:0000256" key="1">
    <source>
        <dbReference type="SAM" id="MobiDB-lite"/>
    </source>
</evidence>
<dbReference type="InParanoid" id="A0A409YXJ2"/>
<feature type="compositionally biased region" description="Polar residues" evidence="1">
    <location>
        <begin position="167"/>
        <end position="178"/>
    </location>
</feature>
<keyword evidence="3" id="KW-1185">Reference proteome</keyword>
<sequence>MGQYPSHVDFELFLCHDKYATMDLRLEDLQNTSSRAAFPSSTAATRSNGFHLRHPQTLQSSVSKPAVHLSGDSHSFSPWNQALRDFRTPYMTVFSLVTVLLVYPPHLPPSSGITSLSDNVSGSYQLKPALPRTLHPRRTFPPRYLTLQLAFPSPDHQPRSIGCYPPSTLSRPNPSSGDSPRIPFSSRRSIELDSISATDAEEDCFLWVRIKTKECAISSEVGLINPGSGTGRKKSIVTRGRIQDPSVILSLSTFTSLLTLVPRLWHSQPLQPSQRRHERSSNPCESCTVTIQALSIGPSGSSREFRQSLPNFCADAL</sequence>
<dbReference type="Proteomes" id="UP000284706">
    <property type="component" value="Unassembled WGS sequence"/>
</dbReference>
<proteinExistence type="predicted"/>
<evidence type="ECO:0000313" key="3">
    <source>
        <dbReference type="Proteomes" id="UP000284706"/>
    </source>
</evidence>
<gene>
    <name evidence="2" type="ORF">CVT26_001502</name>
</gene>
<dbReference type="EMBL" id="NHYE01000033">
    <property type="protein sequence ID" value="PPR07683.1"/>
    <property type="molecule type" value="Genomic_DNA"/>
</dbReference>
<comment type="caution">
    <text evidence="2">The sequence shown here is derived from an EMBL/GenBank/DDBJ whole genome shotgun (WGS) entry which is preliminary data.</text>
</comment>
<accession>A0A409YXJ2</accession>
<feature type="region of interest" description="Disordered" evidence="1">
    <location>
        <begin position="152"/>
        <end position="183"/>
    </location>
</feature>
<dbReference type="AlphaFoldDB" id="A0A409YXJ2"/>
<reference evidence="2 3" key="1">
    <citation type="journal article" date="2018" name="Evol. Lett.">
        <title>Horizontal gene cluster transfer increased hallucinogenic mushroom diversity.</title>
        <authorList>
            <person name="Reynolds H.T."/>
            <person name="Vijayakumar V."/>
            <person name="Gluck-Thaler E."/>
            <person name="Korotkin H.B."/>
            <person name="Matheny P.B."/>
            <person name="Slot J.C."/>
        </authorList>
    </citation>
    <scope>NUCLEOTIDE SEQUENCE [LARGE SCALE GENOMIC DNA]</scope>
    <source>
        <strain evidence="2 3">SRW20</strain>
    </source>
</reference>
<name>A0A409YXJ2_9AGAR</name>
<organism evidence="2 3">
    <name type="scientific">Gymnopilus dilepis</name>
    <dbReference type="NCBI Taxonomy" id="231916"/>
    <lineage>
        <taxon>Eukaryota</taxon>
        <taxon>Fungi</taxon>
        <taxon>Dikarya</taxon>
        <taxon>Basidiomycota</taxon>
        <taxon>Agaricomycotina</taxon>
        <taxon>Agaricomycetes</taxon>
        <taxon>Agaricomycetidae</taxon>
        <taxon>Agaricales</taxon>
        <taxon>Agaricineae</taxon>
        <taxon>Hymenogastraceae</taxon>
        <taxon>Gymnopilus</taxon>
    </lineage>
</organism>
<protein>
    <submittedName>
        <fullName evidence="2">Uncharacterized protein</fullName>
    </submittedName>
</protein>
<evidence type="ECO:0000313" key="2">
    <source>
        <dbReference type="EMBL" id="PPR07683.1"/>
    </source>
</evidence>